<dbReference type="EMBL" id="JBHUMF010000031">
    <property type="protein sequence ID" value="MFD2682330.1"/>
    <property type="molecule type" value="Genomic_DNA"/>
</dbReference>
<feature type="transmembrane region" description="Helical" evidence="6">
    <location>
        <begin position="31"/>
        <end position="51"/>
    </location>
</feature>
<comment type="subcellular location">
    <subcellularLocation>
        <location evidence="1">Cell membrane</location>
        <topology evidence="1">Multi-pass membrane protein</topology>
    </subcellularLocation>
</comment>
<accession>A0ABW5RVI8</accession>
<feature type="transmembrane region" description="Helical" evidence="6">
    <location>
        <begin position="63"/>
        <end position="85"/>
    </location>
</feature>
<comment type="caution">
    <text evidence="7">The sequence shown here is derived from an EMBL/GenBank/DDBJ whole genome shotgun (WGS) entry which is preliminary data.</text>
</comment>
<keyword evidence="4 6" id="KW-1133">Transmembrane helix</keyword>
<dbReference type="RefSeq" id="WP_377937016.1">
    <property type="nucleotide sequence ID" value="NZ_JBHUMF010000031.1"/>
</dbReference>
<dbReference type="Proteomes" id="UP001597506">
    <property type="component" value="Unassembled WGS sequence"/>
</dbReference>
<evidence type="ECO:0000313" key="7">
    <source>
        <dbReference type="EMBL" id="MFD2682330.1"/>
    </source>
</evidence>
<evidence type="ECO:0000256" key="2">
    <source>
        <dbReference type="ARBA" id="ARBA00022475"/>
    </source>
</evidence>
<evidence type="ECO:0000256" key="1">
    <source>
        <dbReference type="ARBA" id="ARBA00004651"/>
    </source>
</evidence>
<evidence type="ECO:0000256" key="5">
    <source>
        <dbReference type="ARBA" id="ARBA00023136"/>
    </source>
</evidence>
<gene>
    <name evidence="7" type="ORF">ACFSUL_16440</name>
</gene>
<keyword evidence="5 6" id="KW-0472">Membrane</keyword>
<dbReference type="PANTHER" id="PTHR33931:SF2">
    <property type="entry name" value="HOLIN-LIKE PROTEIN CIDA"/>
    <property type="match status" value="1"/>
</dbReference>
<evidence type="ECO:0000256" key="6">
    <source>
        <dbReference type="SAM" id="Phobius"/>
    </source>
</evidence>
<keyword evidence="3 6" id="KW-0812">Transmembrane</keyword>
<evidence type="ECO:0000313" key="8">
    <source>
        <dbReference type="Proteomes" id="UP001597506"/>
    </source>
</evidence>
<feature type="transmembrane region" description="Helical" evidence="6">
    <location>
        <begin position="91"/>
        <end position="110"/>
    </location>
</feature>
<protein>
    <submittedName>
        <fullName evidence="7">CidA/LrgA family protein</fullName>
    </submittedName>
</protein>
<keyword evidence="2" id="KW-1003">Cell membrane</keyword>
<sequence length="127" mass="13961">MKNFITIILQIVGVCLLYEFGKVLSNFFKLPIPGSIVGMFVLLGLLFSGIVKEKWLSGGVGFLLKHLSFFFIPLGVGVIAIGSLLHSGWKLVLIMAVSIMVGVIFTALPTEKLLKHKEKRAKHVSNH</sequence>
<dbReference type="PANTHER" id="PTHR33931">
    <property type="entry name" value="HOLIN-LIKE PROTEIN CIDA-RELATED"/>
    <property type="match status" value="1"/>
</dbReference>
<organism evidence="7 8">
    <name type="scientific">Bacillus seohaeanensis</name>
    <dbReference type="NCBI Taxonomy" id="284580"/>
    <lineage>
        <taxon>Bacteria</taxon>
        <taxon>Bacillati</taxon>
        <taxon>Bacillota</taxon>
        <taxon>Bacilli</taxon>
        <taxon>Bacillales</taxon>
        <taxon>Bacillaceae</taxon>
        <taxon>Bacillus</taxon>
    </lineage>
</organism>
<keyword evidence="8" id="KW-1185">Reference proteome</keyword>
<reference evidence="8" key="1">
    <citation type="journal article" date="2019" name="Int. J. Syst. Evol. Microbiol.">
        <title>The Global Catalogue of Microorganisms (GCM) 10K type strain sequencing project: providing services to taxonomists for standard genome sequencing and annotation.</title>
        <authorList>
            <consortium name="The Broad Institute Genomics Platform"/>
            <consortium name="The Broad Institute Genome Sequencing Center for Infectious Disease"/>
            <person name="Wu L."/>
            <person name="Ma J."/>
        </authorList>
    </citation>
    <scope>NUCLEOTIDE SEQUENCE [LARGE SCALE GENOMIC DNA]</scope>
    <source>
        <strain evidence="8">KCTC 3913</strain>
    </source>
</reference>
<proteinExistence type="predicted"/>
<name>A0ABW5RVI8_9BACI</name>
<dbReference type="InterPro" id="IPR005538">
    <property type="entry name" value="LrgA/CidA"/>
</dbReference>
<evidence type="ECO:0000256" key="4">
    <source>
        <dbReference type="ARBA" id="ARBA00022989"/>
    </source>
</evidence>
<dbReference type="Pfam" id="PF03788">
    <property type="entry name" value="LrgA"/>
    <property type="match status" value="1"/>
</dbReference>
<evidence type="ECO:0000256" key="3">
    <source>
        <dbReference type="ARBA" id="ARBA00022692"/>
    </source>
</evidence>